<evidence type="ECO:0000313" key="2">
    <source>
        <dbReference type="EMBL" id="MFD2700036.1"/>
    </source>
</evidence>
<feature type="domain" description="ATPase BadF/BadG/BcrA/BcrD type" evidence="1">
    <location>
        <begin position="9"/>
        <end position="141"/>
    </location>
</feature>
<dbReference type="Pfam" id="PF01869">
    <property type="entry name" value="BcrAD_BadFG"/>
    <property type="match status" value="1"/>
</dbReference>
<evidence type="ECO:0000259" key="1">
    <source>
        <dbReference type="Pfam" id="PF01869"/>
    </source>
</evidence>
<gene>
    <name evidence="2" type="ORF">ACFSVM_06120</name>
</gene>
<dbReference type="InterPro" id="IPR043129">
    <property type="entry name" value="ATPase_NBD"/>
</dbReference>
<comment type="caution">
    <text evidence="2">The sequence shown here is derived from an EMBL/GenBank/DDBJ whole genome shotgun (WGS) entry which is preliminary data.</text>
</comment>
<accession>A0ABW5SK09</accession>
<reference evidence="3" key="1">
    <citation type="journal article" date="2019" name="Int. J. Syst. Evol. Microbiol.">
        <title>The Global Catalogue of Microorganisms (GCM) 10K type strain sequencing project: providing services to taxonomists for standard genome sequencing and annotation.</title>
        <authorList>
            <consortium name="The Broad Institute Genomics Platform"/>
            <consortium name="The Broad Institute Genome Sequencing Center for Infectious Disease"/>
            <person name="Wu L."/>
            <person name="Ma J."/>
        </authorList>
    </citation>
    <scope>NUCLEOTIDE SEQUENCE [LARGE SCALE GENOMIC DNA]</scope>
    <source>
        <strain evidence="3">KCTC 33849</strain>
    </source>
</reference>
<dbReference type="EMBL" id="JBHUMJ010000002">
    <property type="protein sequence ID" value="MFD2700036.1"/>
    <property type="molecule type" value="Genomic_DNA"/>
</dbReference>
<sequence>MNNRDNIVIGIDGGGSYTRVTVADFTGQILAQVRKGGTNRLHNIQAEEHLRTGILDALSAAGRQLEHVASITAALAGIDQPGDEKWAMEVLHELGISTHGQVVNDTLAAHRSIFLGRPGIVAIGGTGSLIFGINEEGRMVRNDDFAHYARVAARFITYETVYAIISGYYEEADLPLVGLMLQHLGCSSTQELAELALRGYGVDKRSQNRMLGDMAHLITEAADTGIPLAVNICNEAARQTAVGIRLIGATFRAFEILVSFSGSCITSPYMKKAVLAQLKSGSGIKNETDPEFVYVEQRLPSDIGAVMMAYEAVGRITTDSMMNRLGQPYNINKLEI</sequence>
<dbReference type="PANTHER" id="PTHR43190:SF3">
    <property type="entry name" value="N-ACETYL-D-GLUCOSAMINE KINASE"/>
    <property type="match status" value="1"/>
</dbReference>
<dbReference type="InterPro" id="IPR052519">
    <property type="entry name" value="Euk-type_GlcNAc_Kinase"/>
</dbReference>
<organism evidence="2 3">
    <name type="scientific">Paenibacillus shunpengii</name>
    <dbReference type="NCBI Taxonomy" id="2054424"/>
    <lineage>
        <taxon>Bacteria</taxon>
        <taxon>Bacillati</taxon>
        <taxon>Bacillota</taxon>
        <taxon>Bacilli</taxon>
        <taxon>Bacillales</taxon>
        <taxon>Paenibacillaceae</taxon>
        <taxon>Paenibacillus</taxon>
    </lineage>
</organism>
<keyword evidence="3" id="KW-1185">Reference proteome</keyword>
<dbReference type="RefSeq" id="WP_379260903.1">
    <property type="nucleotide sequence ID" value="NZ_JBHUMJ010000002.1"/>
</dbReference>
<dbReference type="InterPro" id="IPR002731">
    <property type="entry name" value="ATPase_BadF"/>
</dbReference>
<protein>
    <submittedName>
        <fullName evidence="2">BadF/BadG/BcrA/BcrD ATPase family protein</fullName>
    </submittedName>
</protein>
<dbReference type="Gene3D" id="3.30.420.40">
    <property type="match status" value="2"/>
</dbReference>
<proteinExistence type="predicted"/>
<dbReference type="Proteomes" id="UP001597540">
    <property type="component" value="Unassembled WGS sequence"/>
</dbReference>
<dbReference type="PANTHER" id="PTHR43190">
    <property type="entry name" value="N-ACETYL-D-GLUCOSAMINE KINASE"/>
    <property type="match status" value="1"/>
</dbReference>
<name>A0ABW5SK09_9BACL</name>
<dbReference type="SUPFAM" id="SSF53067">
    <property type="entry name" value="Actin-like ATPase domain"/>
    <property type="match status" value="1"/>
</dbReference>
<evidence type="ECO:0000313" key="3">
    <source>
        <dbReference type="Proteomes" id="UP001597540"/>
    </source>
</evidence>